<dbReference type="PROSITE" id="PS50042">
    <property type="entry name" value="CNMP_BINDING_3"/>
    <property type="match status" value="1"/>
</dbReference>
<comment type="caution">
    <text evidence="11">The sequence shown here is derived from an EMBL/GenBank/DDBJ whole genome shotgun (WGS) entry which is preliminary data.</text>
</comment>
<evidence type="ECO:0008006" key="13">
    <source>
        <dbReference type="Google" id="ProtNLM"/>
    </source>
</evidence>
<evidence type="ECO:0000313" key="11">
    <source>
        <dbReference type="EMBL" id="KAK8884373.1"/>
    </source>
</evidence>
<keyword evidence="5 8" id="KW-1133">Transmembrane helix</keyword>
<dbReference type="Gene3D" id="2.70.130.10">
    <property type="entry name" value="Mannose-6-phosphate receptor binding domain"/>
    <property type="match status" value="1"/>
</dbReference>
<keyword evidence="3 8" id="KW-0812">Transmembrane</keyword>
<protein>
    <recommendedName>
        <fullName evidence="13">MRH domain-containing protein</fullName>
    </recommendedName>
</protein>
<feature type="domain" description="MRH" evidence="10">
    <location>
        <begin position="366"/>
        <end position="507"/>
    </location>
</feature>
<reference evidence="11 12" key="1">
    <citation type="submission" date="2024-04" db="EMBL/GenBank/DDBJ databases">
        <title>Tritrichomonas musculus Genome.</title>
        <authorList>
            <person name="Alves-Ferreira E."/>
            <person name="Grigg M."/>
            <person name="Lorenzi H."/>
            <person name="Galac M."/>
        </authorList>
    </citation>
    <scope>NUCLEOTIDE SEQUENCE [LARGE SCALE GENOMIC DNA]</scope>
    <source>
        <strain evidence="11 12">EAF2021</strain>
    </source>
</reference>
<dbReference type="InterPro" id="IPR044865">
    <property type="entry name" value="MRH_dom"/>
</dbReference>
<keyword evidence="4" id="KW-0732">Signal</keyword>
<keyword evidence="12" id="KW-1185">Reference proteome</keyword>
<evidence type="ECO:0000256" key="1">
    <source>
        <dbReference type="ARBA" id="ARBA00004308"/>
    </source>
</evidence>
<evidence type="ECO:0000259" key="9">
    <source>
        <dbReference type="PROSITE" id="PS50042"/>
    </source>
</evidence>
<dbReference type="PANTHER" id="PTHR15071:SF0">
    <property type="entry name" value="MANNOSE 6-PHOSPHATE RECEPTOR-LIKE PROTEIN 1"/>
    <property type="match status" value="1"/>
</dbReference>
<keyword evidence="7" id="KW-1015">Disulfide bond</keyword>
<dbReference type="PANTHER" id="PTHR15071">
    <property type="entry name" value="MANNOSE-6-PHOSPHATE RECEPTOR FAMILY MEMBER"/>
    <property type="match status" value="1"/>
</dbReference>
<feature type="transmembrane region" description="Helical" evidence="8">
    <location>
        <begin position="514"/>
        <end position="538"/>
    </location>
</feature>
<keyword evidence="2" id="KW-0813">Transport</keyword>
<evidence type="ECO:0000256" key="6">
    <source>
        <dbReference type="ARBA" id="ARBA00023136"/>
    </source>
</evidence>
<evidence type="ECO:0000256" key="7">
    <source>
        <dbReference type="ARBA" id="ARBA00023157"/>
    </source>
</evidence>
<evidence type="ECO:0000256" key="5">
    <source>
        <dbReference type="ARBA" id="ARBA00022989"/>
    </source>
</evidence>
<dbReference type="InterPro" id="IPR009011">
    <property type="entry name" value="Man6P_isomerase_rcpt-bd_dom_sf"/>
</dbReference>
<name>A0ABR2K0U6_9EUKA</name>
<comment type="subcellular location">
    <subcellularLocation>
        <location evidence="1">Endomembrane system</location>
    </subcellularLocation>
</comment>
<accession>A0ABR2K0U6</accession>
<evidence type="ECO:0000259" key="10">
    <source>
        <dbReference type="PROSITE" id="PS51914"/>
    </source>
</evidence>
<dbReference type="Proteomes" id="UP001470230">
    <property type="component" value="Unassembled WGS sequence"/>
</dbReference>
<evidence type="ECO:0000256" key="8">
    <source>
        <dbReference type="SAM" id="Phobius"/>
    </source>
</evidence>
<dbReference type="EMBL" id="JAPFFF010000008">
    <property type="protein sequence ID" value="KAK8884373.1"/>
    <property type="molecule type" value="Genomic_DNA"/>
</dbReference>
<evidence type="ECO:0000256" key="4">
    <source>
        <dbReference type="ARBA" id="ARBA00022729"/>
    </source>
</evidence>
<evidence type="ECO:0000313" key="12">
    <source>
        <dbReference type="Proteomes" id="UP001470230"/>
    </source>
</evidence>
<sequence length="588" mass="66528">MLLCLLFSTTFSLPIKRYPCGANINGNLFNITNFANGRPNGFDVIREPNEDRYYFKMCGSLNNDDLPPLAPDATDISVMRCNYSSHECASAIPLQSFDWQLLNPNKPDDGVIYYASGEPFIDPEDKLYYTIDFEIQFKCDPSSTSSDIKYDYIVINKTNEVVVRIIFNTSYGCPTKADPPSPTPFFDPDCEFTYYFIPLVRYGVYTDFKQYNGGPYGIRTDLEIKENVKRTLFYQPCARMECPLNYTCTDTGYSSAWLCNQNGRTCESYGLISEDGIDAEIEDFFKNSSISIKHQTTNEKSIVLHVGCNKHYEYSHFDFEKQANLSNNQLTVKSYSHGSCPGYNPKPVPPFSGDMCYLRHSPYGAINFSHYNEDSGYMTYVTDTKTGKRLLLYYQPCGGLDCPTKSQCDGDTNATVWLCEEIKTDKKNDVYNDCIAYGLIENNLTFIEYFGEVGVHYKGDRKRTASVNYRCDSEGKSTDTSISISNSVSLVGTQLSFNVYSKNFCSFDSKDKKITGGAIFLIILLSTIILYIVIGLLVEFIKNGKITFPNVEFWKEFIACVTTGFLYIVKCGHFPLAANTQAKYDEIA</sequence>
<keyword evidence="6 8" id="KW-0472">Membrane</keyword>
<organism evidence="11 12">
    <name type="scientific">Tritrichomonas musculus</name>
    <dbReference type="NCBI Taxonomy" id="1915356"/>
    <lineage>
        <taxon>Eukaryota</taxon>
        <taxon>Metamonada</taxon>
        <taxon>Parabasalia</taxon>
        <taxon>Tritrichomonadida</taxon>
        <taxon>Tritrichomonadidae</taxon>
        <taxon>Tritrichomonas</taxon>
    </lineage>
</organism>
<dbReference type="InterPro" id="IPR000595">
    <property type="entry name" value="cNMP-bd_dom"/>
</dbReference>
<gene>
    <name evidence="11" type="ORF">M9Y10_043483</name>
</gene>
<feature type="domain" description="Cyclic nucleotide-binding" evidence="9">
    <location>
        <begin position="448"/>
        <end position="467"/>
    </location>
</feature>
<evidence type="ECO:0000256" key="3">
    <source>
        <dbReference type="ARBA" id="ARBA00022692"/>
    </source>
</evidence>
<proteinExistence type="predicted"/>
<evidence type="ECO:0000256" key="2">
    <source>
        <dbReference type="ARBA" id="ARBA00022448"/>
    </source>
</evidence>
<dbReference type="PROSITE" id="PS51914">
    <property type="entry name" value="MRH"/>
    <property type="match status" value="1"/>
</dbReference>